<evidence type="ECO:0000313" key="4">
    <source>
        <dbReference type="Proteomes" id="UP000663505"/>
    </source>
</evidence>
<organism evidence="3 4">
    <name type="scientific">Alicyclobacillus mengziensis</name>
    <dbReference type="NCBI Taxonomy" id="2931921"/>
    <lineage>
        <taxon>Bacteria</taxon>
        <taxon>Bacillati</taxon>
        <taxon>Bacillota</taxon>
        <taxon>Bacilli</taxon>
        <taxon>Bacillales</taxon>
        <taxon>Alicyclobacillaceae</taxon>
        <taxon>Alicyclobacillus</taxon>
    </lineage>
</organism>
<protein>
    <recommendedName>
        <fullName evidence="5">Lipoprotein</fullName>
    </recommendedName>
</protein>
<keyword evidence="4" id="KW-1185">Reference proteome</keyword>
<feature type="signal peptide" evidence="2">
    <location>
        <begin position="1"/>
        <end position="21"/>
    </location>
</feature>
<feature type="region of interest" description="Disordered" evidence="1">
    <location>
        <begin position="22"/>
        <end position="42"/>
    </location>
</feature>
<evidence type="ECO:0000256" key="2">
    <source>
        <dbReference type="SAM" id="SignalP"/>
    </source>
</evidence>
<evidence type="ECO:0000313" key="3">
    <source>
        <dbReference type="EMBL" id="QSO46752.1"/>
    </source>
</evidence>
<evidence type="ECO:0000256" key="1">
    <source>
        <dbReference type="SAM" id="MobiDB-lite"/>
    </source>
</evidence>
<sequence>MNNVVLSVLLASLLLVGCGNSNQTTSPPTTSSSTNNVQPPKASATIGNERIQTVINGYQWSDGNHTSIGDAASDPAKNLKKYDATVGERVTFSFDQKPKSIKLAMWSNGKQASTTALNNPSFSLPSEAGDYTYEVTGQWGNDYVNYDFEVQVH</sequence>
<dbReference type="KEGG" id="afx:JZ786_20285"/>
<dbReference type="AlphaFoldDB" id="A0A9X7VYC5"/>
<gene>
    <name evidence="3" type="ORF">JZ786_20285</name>
</gene>
<keyword evidence="2" id="KW-0732">Signal</keyword>
<evidence type="ECO:0008006" key="5">
    <source>
        <dbReference type="Google" id="ProtNLM"/>
    </source>
</evidence>
<dbReference type="RefSeq" id="WP_206656115.1">
    <property type="nucleotide sequence ID" value="NZ_CP071182.1"/>
</dbReference>
<feature type="compositionally biased region" description="Low complexity" evidence="1">
    <location>
        <begin position="22"/>
        <end position="40"/>
    </location>
</feature>
<proteinExistence type="predicted"/>
<reference evidence="3 4" key="1">
    <citation type="submission" date="2021-02" db="EMBL/GenBank/DDBJ databases">
        <title>Alicyclobacillus curvatus sp. nov. and Alicyclobacillus mengziensis sp. nov., two acidophilic bacteria isolated from acid mine drainage.</title>
        <authorList>
            <person name="Huang Y."/>
        </authorList>
    </citation>
    <scope>NUCLEOTIDE SEQUENCE [LARGE SCALE GENOMIC DNA]</scope>
    <source>
        <strain evidence="3 4">S30H14</strain>
    </source>
</reference>
<dbReference type="EMBL" id="CP071182">
    <property type="protein sequence ID" value="QSO46752.1"/>
    <property type="molecule type" value="Genomic_DNA"/>
</dbReference>
<feature type="chain" id="PRO_5040849005" description="Lipoprotein" evidence="2">
    <location>
        <begin position="22"/>
        <end position="153"/>
    </location>
</feature>
<accession>A0A9X7VYC5</accession>
<name>A0A9X7VYC5_9BACL</name>
<dbReference type="Proteomes" id="UP000663505">
    <property type="component" value="Chromosome"/>
</dbReference>